<protein>
    <submittedName>
        <fullName evidence="1">Uncharacterized protein</fullName>
    </submittedName>
</protein>
<gene>
    <name evidence="1" type="ORF">PCOR1329_LOCUS36949</name>
</gene>
<accession>A0ABN9T9M2</accession>
<evidence type="ECO:0000313" key="2">
    <source>
        <dbReference type="Proteomes" id="UP001189429"/>
    </source>
</evidence>
<reference evidence="1" key="1">
    <citation type="submission" date="2023-10" db="EMBL/GenBank/DDBJ databases">
        <authorList>
            <person name="Chen Y."/>
            <person name="Shah S."/>
            <person name="Dougan E. K."/>
            <person name="Thang M."/>
            <person name="Chan C."/>
        </authorList>
    </citation>
    <scope>NUCLEOTIDE SEQUENCE [LARGE SCALE GENOMIC DNA]</scope>
</reference>
<proteinExistence type="predicted"/>
<evidence type="ECO:0000313" key="1">
    <source>
        <dbReference type="EMBL" id="CAK0841878.1"/>
    </source>
</evidence>
<sequence>MSGKTQKCKMHDDLIAKSESAYKDIVREAKSALRGAMEPARKRQGAVVSQLLWQSGPVGQDCENDDDDDCSCPSKHVPWLFPGDGRKRGCGSWRARGSAVPGPAIGVVV</sequence>
<keyword evidence="2" id="KW-1185">Reference proteome</keyword>
<comment type="caution">
    <text evidence="1">The sequence shown here is derived from an EMBL/GenBank/DDBJ whole genome shotgun (WGS) entry which is preliminary data.</text>
</comment>
<dbReference type="Proteomes" id="UP001189429">
    <property type="component" value="Unassembled WGS sequence"/>
</dbReference>
<organism evidence="1 2">
    <name type="scientific">Prorocentrum cordatum</name>
    <dbReference type="NCBI Taxonomy" id="2364126"/>
    <lineage>
        <taxon>Eukaryota</taxon>
        <taxon>Sar</taxon>
        <taxon>Alveolata</taxon>
        <taxon>Dinophyceae</taxon>
        <taxon>Prorocentrales</taxon>
        <taxon>Prorocentraceae</taxon>
        <taxon>Prorocentrum</taxon>
    </lineage>
</organism>
<name>A0ABN9T9M2_9DINO</name>
<dbReference type="EMBL" id="CAUYUJ010014488">
    <property type="protein sequence ID" value="CAK0841878.1"/>
    <property type="molecule type" value="Genomic_DNA"/>
</dbReference>